<organism evidence="2 3">
    <name type="scientific">Clostridium punense</name>
    <dbReference type="NCBI Taxonomy" id="1054297"/>
    <lineage>
        <taxon>Bacteria</taxon>
        <taxon>Bacillati</taxon>
        <taxon>Bacillota</taxon>
        <taxon>Clostridia</taxon>
        <taxon>Eubacteriales</taxon>
        <taxon>Clostridiaceae</taxon>
        <taxon>Clostridium</taxon>
    </lineage>
</organism>
<sequence>MKKLTMRITKLFFGLFLYATGIVLTINANIGLSPWDVFHQGLSNTVGITMGQANIIGGFAIIIYNAFAGEKIGWGTISNMIFIGIFVDILMLNRLIPVFHNIILQIVMMGLGMLVIGAATYFYISVGLGSGPRDGLMIALTKKTNKSVRFIRSCIEITVVVLGSLLGGSFGIGTLIMAFAMGPCVQFVFKLFKFNVKGVKHRFIDEDIKYIKDRFILKNNRDNKVDCEDL</sequence>
<dbReference type="PANTHER" id="PTHR40078">
    <property type="entry name" value="INTEGRAL MEMBRANE PROTEIN-RELATED"/>
    <property type="match status" value="1"/>
</dbReference>
<keyword evidence="1" id="KW-0472">Membrane</keyword>
<keyword evidence="3" id="KW-1185">Reference proteome</keyword>
<feature type="transmembrane region" description="Helical" evidence="1">
    <location>
        <begin position="12"/>
        <end position="30"/>
    </location>
</feature>
<protein>
    <submittedName>
        <fullName evidence="2">Membrane protein YczE</fullName>
    </submittedName>
</protein>
<evidence type="ECO:0000256" key="1">
    <source>
        <dbReference type="SAM" id="Phobius"/>
    </source>
</evidence>
<feature type="transmembrane region" description="Helical" evidence="1">
    <location>
        <begin position="102"/>
        <end position="126"/>
    </location>
</feature>
<dbReference type="Proteomes" id="UP001519308">
    <property type="component" value="Unassembled WGS sequence"/>
</dbReference>
<name>A0ABS4K6T6_9CLOT</name>
<proteinExistence type="predicted"/>
<dbReference type="RefSeq" id="WP_021284190.1">
    <property type="nucleotide sequence ID" value="NZ_JAGGLL010000030.1"/>
</dbReference>
<evidence type="ECO:0000313" key="2">
    <source>
        <dbReference type="EMBL" id="MBP2023484.1"/>
    </source>
</evidence>
<keyword evidence="1" id="KW-0812">Transmembrane</keyword>
<feature type="transmembrane region" description="Helical" evidence="1">
    <location>
        <begin position="42"/>
        <end position="64"/>
    </location>
</feature>
<accession>A0ABS4K6T6</accession>
<comment type="caution">
    <text evidence="2">The sequence shown here is derived from an EMBL/GenBank/DDBJ whole genome shotgun (WGS) entry which is preliminary data.</text>
</comment>
<dbReference type="PANTHER" id="PTHR40078:SF1">
    <property type="entry name" value="INTEGRAL MEMBRANE PROTEIN"/>
    <property type="match status" value="1"/>
</dbReference>
<dbReference type="Pfam" id="PF19700">
    <property type="entry name" value="DUF6198"/>
    <property type="match status" value="1"/>
</dbReference>
<dbReference type="InterPro" id="IPR038750">
    <property type="entry name" value="YczE/YyaS-like"/>
</dbReference>
<feature type="transmembrane region" description="Helical" evidence="1">
    <location>
        <begin position="76"/>
        <end position="96"/>
    </location>
</feature>
<dbReference type="EMBL" id="JAGGLL010000030">
    <property type="protein sequence ID" value="MBP2023484.1"/>
    <property type="molecule type" value="Genomic_DNA"/>
</dbReference>
<reference evidence="2 3" key="1">
    <citation type="submission" date="2021-03" db="EMBL/GenBank/DDBJ databases">
        <title>Genomic Encyclopedia of Type Strains, Phase IV (KMG-IV): sequencing the most valuable type-strain genomes for metagenomic binning, comparative biology and taxonomic classification.</title>
        <authorList>
            <person name="Goeker M."/>
        </authorList>
    </citation>
    <scope>NUCLEOTIDE SEQUENCE [LARGE SCALE GENOMIC DNA]</scope>
    <source>
        <strain evidence="2 3">DSM 28650</strain>
    </source>
</reference>
<keyword evidence="1" id="KW-1133">Transmembrane helix</keyword>
<gene>
    <name evidence="2" type="ORF">J2Z44_003321</name>
</gene>
<evidence type="ECO:0000313" key="3">
    <source>
        <dbReference type="Proteomes" id="UP001519308"/>
    </source>
</evidence>